<feature type="compositionally biased region" description="Polar residues" evidence="19">
    <location>
        <begin position="97"/>
        <end position="109"/>
    </location>
</feature>
<accession>A0A8S4P8Q4</accession>
<dbReference type="FunFam" id="1.10.8.60:FF:000058">
    <property type="entry name" value="Cell division control protein"/>
    <property type="match status" value="1"/>
</dbReference>
<dbReference type="FunFam" id="3.40.50.300:FF:000547">
    <property type="entry name" value="Cell division control protein"/>
    <property type="match status" value="1"/>
</dbReference>
<dbReference type="GO" id="GO:0005819">
    <property type="term" value="C:spindle"/>
    <property type="evidence" value="ECO:0007669"/>
    <property type="project" value="UniProtKB-ARBA"/>
</dbReference>
<dbReference type="AlphaFoldDB" id="A0A8S4P8Q4"/>
<evidence type="ECO:0000256" key="18">
    <source>
        <dbReference type="ARBA" id="ARBA00082525"/>
    </source>
</evidence>
<evidence type="ECO:0000256" key="7">
    <source>
        <dbReference type="ARBA" id="ARBA00022705"/>
    </source>
</evidence>
<dbReference type="Pfam" id="PF13401">
    <property type="entry name" value="AAA_22"/>
    <property type="match status" value="1"/>
</dbReference>
<dbReference type="InterPro" id="IPR027417">
    <property type="entry name" value="P-loop_NTPase"/>
</dbReference>
<dbReference type="PANTHER" id="PTHR10763">
    <property type="entry name" value="CELL DIVISION CONTROL PROTEIN 6-RELATED"/>
    <property type="match status" value="1"/>
</dbReference>
<dbReference type="Proteomes" id="UP000749559">
    <property type="component" value="Unassembled WGS sequence"/>
</dbReference>
<dbReference type="Gene3D" id="1.10.10.10">
    <property type="entry name" value="Winged helix-like DNA-binding domain superfamily/Winged helix DNA-binding domain"/>
    <property type="match status" value="1"/>
</dbReference>
<dbReference type="SMART" id="SM01074">
    <property type="entry name" value="Cdc6_C"/>
    <property type="match status" value="1"/>
</dbReference>
<comment type="similarity">
    <text evidence="3">Belongs to the CDC6/cdc18 family.</text>
</comment>
<feature type="region of interest" description="Disordered" evidence="19">
    <location>
        <begin position="80"/>
        <end position="226"/>
    </location>
</feature>
<dbReference type="InterPro" id="IPR049945">
    <property type="entry name" value="AAA_22"/>
</dbReference>
<dbReference type="Pfam" id="PF09079">
    <property type="entry name" value="WHD_Cdc6"/>
    <property type="match status" value="1"/>
</dbReference>
<evidence type="ECO:0000256" key="6">
    <source>
        <dbReference type="ARBA" id="ARBA00022618"/>
    </source>
</evidence>
<reference evidence="22" key="1">
    <citation type="submission" date="2022-03" db="EMBL/GenBank/DDBJ databases">
        <authorList>
            <person name="Martin C."/>
        </authorList>
    </citation>
    <scope>NUCLEOTIDE SEQUENCE</scope>
</reference>
<evidence type="ECO:0000256" key="9">
    <source>
        <dbReference type="ARBA" id="ARBA00022776"/>
    </source>
</evidence>
<dbReference type="GO" id="GO:0005634">
    <property type="term" value="C:nucleus"/>
    <property type="evidence" value="ECO:0007669"/>
    <property type="project" value="UniProtKB-SubCell"/>
</dbReference>
<dbReference type="SMART" id="SM00382">
    <property type="entry name" value="AAA"/>
    <property type="match status" value="1"/>
</dbReference>
<evidence type="ECO:0000256" key="10">
    <source>
        <dbReference type="ARBA" id="ARBA00022840"/>
    </source>
</evidence>
<dbReference type="GO" id="GO:0003688">
    <property type="term" value="F:DNA replication origin binding"/>
    <property type="evidence" value="ECO:0007669"/>
    <property type="project" value="TreeGrafter"/>
</dbReference>
<dbReference type="GO" id="GO:0005524">
    <property type="term" value="F:ATP binding"/>
    <property type="evidence" value="ECO:0007669"/>
    <property type="project" value="UniProtKB-KW"/>
</dbReference>
<keyword evidence="23" id="KW-1185">Reference proteome</keyword>
<evidence type="ECO:0000256" key="8">
    <source>
        <dbReference type="ARBA" id="ARBA00022741"/>
    </source>
</evidence>
<comment type="function">
    <text evidence="14">Involved in the initiation of DNA replication. Also participates in checkpoint controls that ensure DNA replication is completed before mitosis is initiated.</text>
</comment>
<dbReference type="InterPro" id="IPR016314">
    <property type="entry name" value="Cdc6/18"/>
</dbReference>
<dbReference type="GO" id="GO:0006270">
    <property type="term" value="P:DNA replication initiation"/>
    <property type="evidence" value="ECO:0007669"/>
    <property type="project" value="InterPro"/>
</dbReference>
<comment type="caution">
    <text evidence="22">The sequence shown here is derived from an EMBL/GenBank/DDBJ whole genome shotgun (WGS) entry which is preliminary data.</text>
</comment>
<dbReference type="GO" id="GO:0005737">
    <property type="term" value="C:cytoplasm"/>
    <property type="evidence" value="ECO:0007669"/>
    <property type="project" value="UniProtKB-SubCell"/>
</dbReference>
<evidence type="ECO:0000313" key="22">
    <source>
        <dbReference type="EMBL" id="CAH1789591.1"/>
    </source>
</evidence>
<organism evidence="22 23">
    <name type="scientific">Owenia fusiformis</name>
    <name type="common">Polychaete worm</name>
    <dbReference type="NCBI Taxonomy" id="6347"/>
    <lineage>
        <taxon>Eukaryota</taxon>
        <taxon>Metazoa</taxon>
        <taxon>Spiralia</taxon>
        <taxon>Lophotrochozoa</taxon>
        <taxon>Annelida</taxon>
        <taxon>Polychaeta</taxon>
        <taxon>Sedentaria</taxon>
        <taxon>Canalipalpata</taxon>
        <taxon>Sabellida</taxon>
        <taxon>Oweniida</taxon>
        <taxon>Oweniidae</taxon>
        <taxon>Owenia</taxon>
    </lineage>
</organism>
<evidence type="ECO:0000313" key="23">
    <source>
        <dbReference type="Proteomes" id="UP000749559"/>
    </source>
</evidence>
<dbReference type="InterPro" id="IPR036390">
    <property type="entry name" value="WH_DNA-bd_sf"/>
</dbReference>
<dbReference type="Gene3D" id="3.40.50.300">
    <property type="entry name" value="P-loop containing nucleotide triphosphate hydrolases"/>
    <property type="match status" value="1"/>
</dbReference>
<dbReference type="GO" id="GO:0016887">
    <property type="term" value="F:ATP hydrolysis activity"/>
    <property type="evidence" value="ECO:0007669"/>
    <property type="project" value="InterPro"/>
</dbReference>
<evidence type="ECO:0000256" key="15">
    <source>
        <dbReference type="ARBA" id="ARBA00062730"/>
    </source>
</evidence>
<dbReference type="CDD" id="cd00009">
    <property type="entry name" value="AAA"/>
    <property type="match status" value="1"/>
</dbReference>
<keyword evidence="7" id="KW-0235">DNA replication</keyword>
<evidence type="ECO:0000256" key="5">
    <source>
        <dbReference type="ARBA" id="ARBA00022553"/>
    </source>
</evidence>
<comment type="subcellular location">
    <subcellularLocation>
        <location evidence="2">Cytoplasm</location>
    </subcellularLocation>
    <subcellularLocation>
        <location evidence="1">Nucleus</location>
    </subcellularLocation>
</comment>
<dbReference type="EMBL" id="CAIIXF020000007">
    <property type="protein sequence ID" value="CAH1789591.1"/>
    <property type="molecule type" value="Genomic_DNA"/>
</dbReference>
<evidence type="ECO:0000256" key="3">
    <source>
        <dbReference type="ARBA" id="ARBA00006184"/>
    </source>
</evidence>
<dbReference type="PANTHER" id="PTHR10763:SF26">
    <property type="entry name" value="CELL DIVISION CONTROL PROTEIN 6 HOMOLOG"/>
    <property type="match status" value="1"/>
</dbReference>
<dbReference type="InterPro" id="IPR003593">
    <property type="entry name" value="AAA+_ATPase"/>
</dbReference>
<evidence type="ECO:0000256" key="13">
    <source>
        <dbReference type="ARBA" id="ARBA00023306"/>
    </source>
</evidence>
<dbReference type="CDD" id="cd08768">
    <property type="entry name" value="Cdc6_C"/>
    <property type="match status" value="1"/>
</dbReference>
<dbReference type="OrthoDB" id="1926878at2759"/>
<evidence type="ECO:0000256" key="17">
    <source>
        <dbReference type="ARBA" id="ARBA00079122"/>
    </source>
</evidence>
<evidence type="ECO:0000256" key="1">
    <source>
        <dbReference type="ARBA" id="ARBA00004123"/>
    </source>
</evidence>
<dbReference type="InterPro" id="IPR050311">
    <property type="entry name" value="ORC1/CDC6"/>
</dbReference>
<dbReference type="Pfam" id="PF22606">
    <property type="entry name" value="Cdc6-ORC-like_ATPase_lid"/>
    <property type="match status" value="1"/>
</dbReference>
<evidence type="ECO:0000256" key="12">
    <source>
        <dbReference type="ARBA" id="ARBA00023242"/>
    </source>
</evidence>
<gene>
    <name evidence="22" type="ORF">OFUS_LOCUS14922</name>
</gene>
<feature type="domain" description="Cdc6 C-terminal" evidence="21">
    <location>
        <begin position="567"/>
        <end position="647"/>
    </location>
</feature>
<name>A0A8S4P8Q4_OWEFU</name>
<keyword evidence="13" id="KW-0131">Cell cycle</keyword>
<comment type="subunit">
    <text evidence="15">Interacts with PCNA, ORC1, cyclin-CDK. Interacts with HUWE1. Interacts with ANKRD17. Interacts with GRWD1; origin binding of GRWD1 is dependent on CDC6. Interacts with CDT1; are mutually dependent on one another for loading MCM complexes onto chromatin. Interacts with TTC4. Interacts (via Cy motif) with CCNF; the interaction takes place during G2 and M phase. Interacts with CDH1.</text>
</comment>
<dbReference type="GO" id="GO:0051301">
    <property type="term" value="P:cell division"/>
    <property type="evidence" value="ECO:0007669"/>
    <property type="project" value="UniProtKB-KW"/>
</dbReference>
<dbReference type="PIRSF" id="PIRSF001767">
    <property type="entry name" value="Cdc6"/>
    <property type="match status" value="1"/>
</dbReference>
<dbReference type="SUPFAM" id="SSF46785">
    <property type="entry name" value="Winged helix' DNA-binding domain"/>
    <property type="match status" value="1"/>
</dbReference>
<evidence type="ECO:0000256" key="2">
    <source>
        <dbReference type="ARBA" id="ARBA00004496"/>
    </source>
</evidence>
<keyword evidence="5" id="KW-0597">Phosphoprotein</keyword>
<evidence type="ECO:0000256" key="11">
    <source>
        <dbReference type="ARBA" id="ARBA00022843"/>
    </source>
</evidence>
<evidence type="ECO:0000256" key="19">
    <source>
        <dbReference type="SAM" id="MobiDB-lite"/>
    </source>
</evidence>
<dbReference type="FunFam" id="1.10.10.10:FF:000265">
    <property type="entry name" value="Cell division control protein"/>
    <property type="match status" value="1"/>
</dbReference>
<protein>
    <recommendedName>
        <fullName evidence="16">Cell division control protein 6 homolog</fullName>
    </recommendedName>
    <alternativeName>
        <fullName evidence="18">CDC6-related protein</fullName>
    </alternativeName>
    <alternativeName>
        <fullName evidence="17">p62(cdc6)</fullName>
    </alternativeName>
</protein>
<dbReference type="InterPro" id="IPR054425">
    <property type="entry name" value="Cdc6_ORC1-like_ATPase_lid"/>
</dbReference>
<evidence type="ECO:0000256" key="4">
    <source>
        <dbReference type="ARBA" id="ARBA00022490"/>
    </source>
</evidence>
<dbReference type="SUPFAM" id="SSF52540">
    <property type="entry name" value="P-loop containing nucleoside triphosphate hydrolases"/>
    <property type="match status" value="1"/>
</dbReference>
<proteinExistence type="inferred from homology"/>
<dbReference type="Gene3D" id="1.10.8.60">
    <property type="match status" value="1"/>
</dbReference>
<keyword evidence="11" id="KW-0832">Ubl conjugation</keyword>
<keyword evidence="9" id="KW-0498">Mitosis</keyword>
<keyword evidence="10" id="KW-0067">ATP-binding</keyword>
<feature type="non-terminal residue" evidence="22">
    <location>
        <position position="663"/>
    </location>
</feature>
<keyword evidence="6" id="KW-0132">Cell division</keyword>
<dbReference type="GO" id="GO:0033314">
    <property type="term" value="P:mitotic DNA replication checkpoint signaling"/>
    <property type="evidence" value="ECO:0007669"/>
    <property type="project" value="TreeGrafter"/>
</dbReference>
<sequence>TFKSRDQSRANSRIIPGLIFLQTKRSSTILTWILRLNMTTRTTRAQAKLNFPVRKTRNSSRLQKNEENIEAPAQKLFDESLNVKPSKSSRRRKTCTDQENNTKATQQDVLPTPPPTPIIKHTILSVKPKTKTPQKEYIETPKTSQPLMSVRPCMSPPLSPRKSHLDNIQSPQKALLSPKRKTPSKSGDITPSKRRKENCPTPVKDSPKSTIPTSRVLFGLPDDRPNTPQLQTLKSQTPYSMCQTPRNLTPLRLAKRESQCYSAIKQNLHTATPTTLVGRQRERTEIETFLTQNLSNKQGNSLYISGAPGTGKTALLTKIMGEVKECKKCKTVYLNCMTLTNSRAIYSSLLGELTNGKNTSGSNKDMVRQVEKILTSSGQMILLILDEIDQLDSKNQEILYTMFEWPSLKKSRCLLIGIANALDLTDRILPRLQARPNCKPRLLNFSPYSKDEIIAILEDRLKKSNVDGQEIMDSKAVQFCARKVAAVAGDMRKALDICRRAVETVEAEVRSQTVLATRASPRKSPKKSVPKKITIAHIARVVSEVYGSKVVATPTQQTIPLQQKVLVCTLLLMLKNGKAKEIILGKLHEQYCKICSKRNMTGTDQSEFLSLCGLVESRGIIGIKKGKDTRLTKISLKLDEKELEFALQDKTLVTSIMNEGIIR</sequence>
<evidence type="ECO:0000256" key="14">
    <source>
        <dbReference type="ARBA" id="ARBA00056036"/>
    </source>
</evidence>
<feature type="domain" description="AAA+ ATPase" evidence="20">
    <location>
        <begin position="298"/>
        <end position="435"/>
    </location>
</feature>
<keyword evidence="4" id="KW-0963">Cytoplasm</keyword>
<dbReference type="InterPro" id="IPR015163">
    <property type="entry name" value="Cdc6_C"/>
</dbReference>
<keyword evidence="8" id="KW-0547">Nucleotide-binding</keyword>
<dbReference type="InterPro" id="IPR036388">
    <property type="entry name" value="WH-like_DNA-bd_sf"/>
</dbReference>
<evidence type="ECO:0000259" key="20">
    <source>
        <dbReference type="SMART" id="SM00382"/>
    </source>
</evidence>
<evidence type="ECO:0000256" key="16">
    <source>
        <dbReference type="ARBA" id="ARBA00069110"/>
    </source>
</evidence>
<evidence type="ECO:0000259" key="21">
    <source>
        <dbReference type="SMART" id="SM01074"/>
    </source>
</evidence>
<keyword evidence="12" id="KW-0539">Nucleus</keyword>